<dbReference type="Proteomes" id="UP001601444">
    <property type="component" value="Unassembled WGS sequence"/>
</dbReference>
<dbReference type="InterPro" id="IPR050426">
    <property type="entry name" value="Glycosyltransferase_28"/>
</dbReference>
<keyword evidence="3" id="KW-1185">Reference proteome</keyword>
<dbReference type="InterPro" id="IPR002213">
    <property type="entry name" value="UDP_glucos_trans"/>
</dbReference>
<name>A0ABW6PN10_9NOCA</name>
<comment type="caution">
    <text evidence="2">The sequence shown here is derived from an EMBL/GenBank/DDBJ whole genome shotgun (WGS) entry which is preliminary data.</text>
</comment>
<sequence>MRALLAFTGSRGDAQPGILLARELTARGHAVTLALSPNLVGFAAGHGIEAIGFGWDSAELLRTQHEDRRFHSPDPRQRLRAVLDLQRRGVAEAVRDLVDVAPGHDVMVTGMAGEEAADAAARRHGLPLAAVHFFPIHPCRSIPVVPAAWGPRVPGALNRRIWRGLRWARDTALVGTLAPYAAYPPVPQRVSIQAYDIDLFPGLAAELPARHPVTGFPVDRDGVLRGAGDAELDAWLDAGDAPVYVGFGSMAVDDPAALVRMLREVCARRGTRLLLASGWAGIATGYSPEVAVVEQVDHAAVLPRCVAAVHHGGAGTTAAALRAGVPQVICSIQADQPYWGQALRRQGLAATLPARDLTAARLTGLLDRVGEPDLVARVRAYAAAFGDKGVAQAADQVEYLAQHVSHELPAGRPL</sequence>
<protein>
    <submittedName>
        <fullName evidence="2">Glycosyltransferase</fullName>
    </submittedName>
</protein>
<dbReference type="EMBL" id="JBIAMX010000006">
    <property type="protein sequence ID" value="MFF0543675.1"/>
    <property type="molecule type" value="Genomic_DNA"/>
</dbReference>
<accession>A0ABW6PN10</accession>
<reference evidence="2 3" key="1">
    <citation type="submission" date="2024-10" db="EMBL/GenBank/DDBJ databases">
        <title>The Natural Products Discovery Center: Release of the First 8490 Sequenced Strains for Exploring Actinobacteria Biosynthetic Diversity.</title>
        <authorList>
            <person name="Kalkreuter E."/>
            <person name="Kautsar S.A."/>
            <person name="Yang D."/>
            <person name="Bader C.D."/>
            <person name="Teijaro C.N."/>
            <person name="Fluegel L."/>
            <person name="Davis C.M."/>
            <person name="Simpson J.R."/>
            <person name="Lauterbach L."/>
            <person name="Steele A.D."/>
            <person name="Gui C."/>
            <person name="Meng S."/>
            <person name="Li G."/>
            <person name="Viehrig K."/>
            <person name="Ye F."/>
            <person name="Su P."/>
            <person name="Kiefer A.F."/>
            <person name="Nichols A."/>
            <person name="Cepeda A.J."/>
            <person name="Yan W."/>
            <person name="Fan B."/>
            <person name="Jiang Y."/>
            <person name="Adhikari A."/>
            <person name="Zheng C.-J."/>
            <person name="Schuster L."/>
            <person name="Cowan T.M."/>
            <person name="Smanski M.J."/>
            <person name="Chevrette M.G."/>
            <person name="De Carvalho L.P.S."/>
            <person name="Shen B."/>
        </authorList>
    </citation>
    <scope>NUCLEOTIDE SEQUENCE [LARGE SCALE GENOMIC DNA]</scope>
    <source>
        <strain evidence="2 3">NPDC004045</strain>
    </source>
</reference>
<dbReference type="RefSeq" id="WP_387700307.1">
    <property type="nucleotide sequence ID" value="NZ_JBIAMX010000006.1"/>
</dbReference>
<dbReference type="Gene3D" id="3.40.50.2000">
    <property type="entry name" value="Glycogen Phosphorylase B"/>
    <property type="match status" value="2"/>
</dbReference>
<dbReference type="CDD" id="cd03784">
    <property type="entry name" value="GT1_Gtf-like"/>
    <property type="match status" value="1"/>
</dbReference>
<dbReference type="Pfam" id="PF06722">
    <property type="entry name" value="EryCIII-like_C"/>
    <property type="match status" value="1"/>
</dbReference>
<dbReference type="InterPro" id="IPR010610">
    <property type="entry name" value="EryCIII-like_C"/>
</dbReference>
<organism evidence="2 3">
    <name type="scientific">Nocardia thailandica</name>
    <dbReference type="NCBI Taxonomy" id="257275"/>
    <lineage>
        <taxon>Bacteria</taxon>
        <taxon>Bacillati</taxon>
        <taxon>Actinomycetota</taxon>
        <taxon>Actinomycetes</taxon>
        <taxon>Mycobacteriales</taxon>
        <taxon>Nocardiaceae</taxon>
        <taxon>Nocardia</taxon>
    </lineage>
</organism>
<feature type="domain" description="Erythromycin biosynthesis protein CIII-like C-terminal" evidence="1">
    <location>
        <begin position="288"/>
        <end position="370"/>
    </location>
</feature>
<proteinExistence type="predicted"/>
<evidence type="ECO:0000259" key="1">
    <source>
        <dbReference type="Pfam" id="PF06722"/>
    </source>
</evidence>
<evidence type="ECO:0000313" key="2">
    <source>
        <dbReference type="EMBL" id="MFF0543675.1"/>
    </source>
</evidence>
<evidence type="ECO:0000313" key="3">
    <source>
        <dbReference type="Proteomes" id="UP001601444"/>
    </source>
</evidence>
<dbReference type="PANTHER" id="PTHR48050:SF13">
    <property type="entry name" value="STEROL 3-BETA-GLUCOSYLTRANSFERASE UGT80A2"/>
    <property type="match status" value="1"/>
</dbReference>
<gene>
    <name evidence="2" type="ORF">ACFYTF_12660</name>
</gene>
<dbReference type="PANTHER" id="PTHR48050">
    <property type="entry name" value="STEROL 3-BETA-GLUCOSYLTRANSFERASE"/>
    <property type="match status" value="1"/>
</dbReference>
<dbReference type="SUPFAM" id="SSF53756">
    <property type="entry name" value="UDP-Glycosyltransferase/glycogen phosphorylase"/>
    <property type="match status" value="1"/>
</dbReference>